<keyword evidence="2" id="KW-1185">Reference proteome</keyword>
<gene>
    <name evidence="1" type="ORF">AVEN_256970_1</name>
</gene>
<dbReference type="Proteomes" id="UP000499080">
    <property type="component" value="Unassembled WGS sequence"/>
</dbReference>
<dbReference type="EMBL" id="BGPR01000575">
    <property type="protein sequence ID" value="GBM27051.1"/>
    <property type="molecule type" value="Genomic_DNA"/>
</dbReference>
<dbReference type="AlphaFoldDB" id="A0A4Y2EDQ5"/>
<proteinExistence type="predicted"/>
<protein>
    <submittedName>
        <fullName evidence="1">Uncharacterized protein</fullName>
    </submittedName>
</protein>
<dbReference type="OrthoDB" id="8049719at2759"/>
<comment type="caution">
    <text evidence="1">The sequence shown here is derived from an EMBL/GenBank/DDBJ whole genome shotgun (WGS) entry which is preliminary data.</text>
</comment>
<evidence type="ECO:0000313" key="1">
    <source>
        <dbReference type="EMBL" id="GBM27051.1"/>
    </source>
</evidence>
<organism evidence="1 2">
    <name type="scientific">Araneus ventricosus</name>
    <name type="common">Orbweaver spider</name>
    <name type="synonym">Epeira ventricosa</name>
    <dbReference type="NCBI Taxonomy" id="182803"/>
    <lineage>
        <taxon>Eukaryota</taxon>
        <taxon>Metazoa</taxon>
        <taxon>Ecdysozoa</taxon>
        <taxon>Arthropoda</taxon>
        <taxon>Chelicerata</taxon>
        <taxon>Arachnida</taxon>
        <taxon>Araneae</taxon>
        <taxon>Araneomorphae</taxon>
        <taxon>Entelegynae</taxon>
        <taxon>Araneoidea</taxon>
        <taxon>Araneidae</taxon>
        <taxon>Araneus</taxon>
    </lineage>
</organism>
<accession>A0A4Y2EDQ5</accession>
<name>A0A4Y2EDQ5_ARAVE</name>
<reference evidence="1 2" key="1">
    <citation type="journal article" date="2019" name="Sci. Rep.">
        <title>Orb-weaving spider Araneus ventricosus genome elucidates the spidroin gene catalogue.</title>
        <authorList>
            <person name="Kono N."/>
            <person name="Nakamura H."/>
            <person name="Ohtoshi R."/>
            <person name="Moran D.A.P."/>
            <person name="Shinohara A."/>
            <person name="Yoshida Y."/>
            <person name="Fujiwara M."/>
            <person name="Mori M."/>
            <person name="Tomita M."/>
            <person name="Arakawa K."/>
        </authorList>
    </citation>
    <scope>NUCLEOTIDE SEQUENCE [LARGE SCALE GENOMIC DNA]</scope>
</reference>
<sequence>MIQHKVKELADAWKLKISPPAMGGWTDFAYGITLLFDHCGVKQPKKIGQEVITECFVSCGISSREVERQLDLFDDGRSISRALETCCNRVRSRILPARSSSGVL</sequence>
<evidence type="ECO:0000313" key="2">
    <source>
        <dbReference type="Proteomes" id="UP000499080"/>
    </source>
</evidence>